<dbReference type="GO" id="GO:0005524">
    <property type="term" value="F:ATP binding"/>
    <property type="evidence" value="ECO:0007669"/>
    <property type="project" value="UniProtKB-UniRule"/>
</dbReference>
<keyword evidence="4 5" id="KW-0067">ATP-binding</keyword>
<reference evidence="8 9" key="1">
    <citation type="journal article" date="2024" name="Nat. Commun.">
        <title>Phylogenomics reveals the evolutionary origins of lichenization in chlorophyte algae.</title>
        <authorList>
            <person name="Puginier C."/>
            <person name="Libourel C."/>
            <person name="Otte J."/>
            <person name="Skaloud P."/>
            <person name="Haon M."/>
            <person name="Grisel S."/>
            <person name="Petersen M."/>
            <person name="Berrin J.G."/>
            <person name="Delaux P.M."/>
            <person name="Dal Grande F."/>
            <person name="Keller J."/>
        </authorList>
    </citation>
    <scope>NUCLEOTIDE SEQUENCE [LARGE SCALE GENOMIC DNA]</scope>
    <source>
        <strain evidence="8 9">SAG 2523</strain>
    </source>
</reference>
<dbReference type="InterPro" id="IPR051681">
    <property type="entry name" value="Ser/Thr_Kinases-Pseudokinases"/>
</dbReference>
<dbReference type="PROSITE" id="PS50011">
    <property type="entry name" value="PROTEIN_KINASE_DOM"/>
    <property type="match status" value="1"/>
</dbReference>
<dbReference type="InterPro" id="IPR008271">
    <property type="entry name" value="Ser/Thr_kinase_AS"/>
</dbReference>
<sequence>MHGNVYGAGQPHSLSFSQGPDQATIAHHAPYTAQVVDSLQVCNSWLHFVDGPLHRTMIDPDLLDFPAASPDRLHPSLNELLAPVIVGCLLGILGYHYLVKAGAAVNRVNRSRQRSRKTRQGSEACMDQYVSALLDYAASNCLDQAMPAVYSPEEVGMALQQVLASLPDGCRKTLSFKRAGRTVMLQAFSGQIDAASPKRSEPQQARARTAPLKPSTAEGSEATMPQRRSNLGRRPSGQLPPVVSEIPEGSETSEEGSRELSHDSLPLPPLAEPEIDARVPMTTRPLGRQSSSWIRQSFDSSSATSKTLDGPDDRLSPQGSGTAGKRAVKSETGWEVVDQRLSQFENQSWQVPAEDLAICIRPDGSDWKLGTGSYGTVYRGLMHQSTPVAIKIITEQSQKEKLRFVQEISLLKNLRHTNIVQFIGALIDPEQIVLAAEFMPRGDLWHALRGDAQRLLSWSKRGRQVALDIIRGLVFMHSKTVVHLDIKSCNVLLSGSGAAKLGDVGLARVLSREGAQVSVQGTFEWAAPEVLMGQACTDKADIYSFGVVLWEIITGEEPHLRALRPIREDEAPSSIGRIVDSCRASDPSDRPSAVEVFELFTSSSSERPRPPSRALSARSKALPEDMQRPGGDPEQGVGHNPTGNAPRARRDS</sequence>
<dbReference type="InterPro" id="IPR000719">
    <property type="entry name" value="Prot_kinase_dom"/>
</dbReference>
<dbReference type="Gene3D" id="1.10.510.10">
    <property type="entry name" value="Transferase(Phosphotransferase) domain 1"/>
    <property type="match status" value="1"/>
</dbReference>
<dbReference type="PROSITE" id="PS00107">
    <property type="entry name" value="PROTEIN_KINASE_ATP"/>
    <property type="match status" value="1"/>
</dbReference>
<dbReference type="Pfam" id="PF00069">
    <property type="entry name" value="Pkinase"/>
    <property type="match status" value="1"/>
</dbReference>
<feature type="domain" description="Protein kinase" evidence="7">
    <location>
        <begin position="363"/>
        <end position="601"/>
    </location>
</feature>
<evidence type="ECO:0000256" key="2">
    <source>
        <dbReference type="ARBA" id="ARBA00022741"/>
    </source>
</evidence>
<accession>A0AAW1TBC1</accession>
<keyword evidence="3" id="KW-0418">Kinase</keyword>
<dbReference type="SUPFAM" id="SSF56112">
    <property type="entry name" value="Protein kinase-like (PK-like)"/>
    <property type="match status" value="1"/>
</dbReference>
<feature type="region of interest" description="Disordered" evidence="6">
    <location>
        <begin position="193"/>
        <end position="331"/>
    </location>
</feature>
<evidence type="ECO:0000259" key="7">
    <source>
        <dbReference type="PROSITE" id="PS50011"/>
    </source>
</evidence>
<evidence type="ECO:0000256" key="6">
    <source>
        <dbReference type="SAM" id="MobiDB-lite"/>
    </source>
</evidence>
<dbReference type="PROSITE" id="PS00108">
    <property type="entry name" value="PROTEIN_KINASE_ST"/>
    <property type="match status" value="1"/>
</dbReference>
<gene>
    <name evidence="8" type="ORF">WJX84_002223</name>
</gene>
<dbReference type="PANTHER" id="PTHR44329">
    <property type="entry name" value="SERINE/THREONINE-PROTEIN KINASE TNNI3K-RELATED"/>
    <property type="match status" value="1"/>
</dbReference>
<name>A0AAW1TBC1_9CHLO</name>
<dbReference type="EMBL" id="JALJOV010000228">
    <property type="protein sequence ID" value="KAK9865664.1"/>
    <property type="molecule type" value="Genomic_DNA"/>
</dbReference>
<dbReference type="GO" id="GO:0004674">
    <property type="term" value="F:protein serine/threonine kinase activity"/>
    <property type="evidence" value="ECO:0007669"/>
    <property type="project" value="TreeGrafter"/>
</dbReference>
<evidence type="ECO:0000256" key="1">
    <source>
        <dbReference type="ARBA" id="ARBA00022679"/>
    </source>
</evidence>
<dbReference type="InterPro" id="IPR011009">
    <property type="entry name" value="Kinase-like_dom_sf"/>
</dbReference>
<dbReference type="SMART" id="SM00220">
    <property type="entry name" value="S_TKc"/>
    <property type="match status" value="1"/>
</dbReference>
<evidence type="ECO:0000256" key="5">
    <source>
        <dbReference type="PROSITE-ProRule" id="PRU10141"/>
    </source>
</evidence>
<keyword evidence="1" id="KW-0808">Transferase</keyword>
<feature type="binding site" evidence="5">
    <location>
        <position position="391"/>
    </location>
    <ligand>
        <name>ATP</name>
        <dbReference type="ChEBI" id="CHEBI:30616"/>
    </ligand>
</feature>
<evidence type="ECO:0000313" key="8">
    <source>
        <dbReference type="EMBL" id="KAK9865664.1"/>
    </source>
</evidence>
<evidence type="ECO:0000313" key="9">
    <source>
        <dbReference type="Proteomes" id="UP001485043"/>
    </source>
</evidence>
<comment type="caution">
    <text evidence="8">The sequence shown here is derived from an EMBL/GenBank/DDBJ whole genome shotgun (WGS) entry which is preliminary data.</text>
</comment>
<evidence type="ECO:0000256" key="4">
    <source>
        <dbReference type="ARBA" id="ARBA00022840"/>
    </source>
</evidence>
<proteinExistence type="predicted"/>
<protein>
    <recommendedName>
        <fullName evidence="7">Protein kinase domain-containing protein</fullName>
    </recommendedName>
</protein>
<feature type="region of interest" description="Disordered" evidence="6">
    <location>
        <begin position="601"/>
        <end position="652"/>
    </location>
</feature>
<dbReference type="Proteomes" id="UP001485043">
    <property type="component" value="Unassembled WGS sequence"/>
</dbReference>
<feature type="compositionally biased region" description="Polar residues" evidence="6">
    <location>
        <begin position="288"/>
        <end position="307"/>
    </location>
</feature>
<dbReference type="AlphaFoldDB" id="A0AAW1TBC1"/>
<keyword evidence="9" id="KW-1185">Reference proteome</keyword>
<keyword evidence="2 5" id="KW-0547">Nucleotide-binding</keyword>
<evidence type="ECO:0000256" key="3">
    <source>
        <dbReference type="ARBA" id="ARBA00022777"/>
    </source>
</evidence>
<dbReference type="InterPro" id="IPR017441">
    <property type="entry name" value="Protein_kinase_ATP_BS"/>
</dbReference>
<organism evidence="8 9">
    <name type="scientific">Apatococcus fuscideae</name>
    <dbReference type="NCBI Taxonomy" id="2026836"/>
    <lineage>
        <taxon>Eukaryota</taxon>
        <taxon>Viridiplantae</taxon>
        <taxon>Chlorophyta</taxon>
        <taxon>core chlorophytes</taxon>
        <taxon>Trebouxiophyceae</taxon>
        <taxon>Chlorellales</taxon>
        <taxon>Chlorellaceae</taxon>
        <taxon>Apatococcus</taxon>
    </lineage>
</organism>